<evidence type="ECO:0000256" key="1">
    <source>
        <dbReference type="SAM" id="Phobius"/>
    </source>
</evidence>
<dbReference type="Proteomes" id="UP001153636">
    <property type="component" value="Chromosome 1"/>
</dbReference>
<keyword evidence="3" id="KW-1185">Reference proteome</keyword>
<keyword evidence="1" id="KW-1133">Transmembrane helix</keyword>
<evidence type="ECO:0000313" key="3">
    <source>
        <dbReference type="Proteomes" id="UP001153636"/>
    </source>
</evidence>
<proteinExistence type="predicted"/>
<dbReference type="AlphaFoldDB" id="A0A9P0CC78"/>
<sequence>MEEYLEKRLFVYRKSFNYYSQISILLLILKLFFSVSGISGYLYLPLCFISLFSGIAEIFERSIRQNERLTEYRVCYKFYKQMLDLNKAQKLNNQEIYLREKEFIENIQFFPREKYLKQAEINGYNYI</sequence>
<keyword evidence="1" id="KW-0812">Transmembrane</keyword>
<protein>
    <submittedName>
        <fullName evidence="2">Uncharacterized protein</fullName>
    </submittedName>
</protein>
<evidence type="ECO:0000313" key="2">
    <source>
        <dbReference type="EMBL" id="CAH1099299.1"/>
    </source>
</evidence>
<dbReference type="OrthoDB" id="8329712at2759"/>
<keyword evidence="1" id="KW-0472">Membrane</keyword>
<accession>A0A9P0CC78</accession>
<reference evidence="2" key="1">
    <citation type="submission" date="2022-01" db="EMBL/GenBank/DDBJ databases">
        <authorList>
            <person name="King R."/>
        </authorList>
    </citation>
    <scope>NUCLEOTIDE SEQUENCE</scope>
</reference>
<dbReference type="EMBL" id="OV651813">
    <property type="protein sequence ID" value="CAH1099299.1"/>
    <property type="molecule type" value="Genomic_DNA"/>
</dbReference>
<name>A0A9P0CC78_9CUCU</name>
<organism evidence="2 3">
    <name type="scientific">Psylliodes chrysocephalus</name>
    <dbReference type="NCBI Taxonomy" id="3402493"/>
    <lineage>
        <taxon>Eukaryota</taxon>
        <taxon>Metazoa</taxon>
        <taxon>Ecdysozoa</taxon>
        <taxon>Arthropoda</taxon>
        <taxon>Hexapoda</taxon>
        <taxon>Insecta</taxon>
        <taxon>Pterygota</taxon>
        <taxon>Neoptera</taxon>
        <taxon>Endopterygota</taxon>
        <taxon>Coleoptera</taxon>
        <taxon>Polyphaga</taxon>
        <taxon>Cucujiformia</taxon>
        <taxon>Chrysomeloidea</taxon>
        <taxon>Chrysomelidae</taxon>
        <taxon>Galerucinae</taxon>
        <taxon>Alticini</taxon>
        <taxon>Psylliodes</taxon>
    </lineage>
</organism>
<feature type="transmembrane region" description="Helical" evidence="1">
    <location>
        <begin position="16"/>
        <end position="35"/>
    </location>
</feature>
<gene>
    <name evidence="2" type="ORF">PSYICH_LOCUS906</name>
</gene>